<proteinExistence type="predicted"/>
<comment type="caution">
    <text evidence="2">The sequence shown here is derived from an EMBL/GenBank/DDBJ whole genome shotgun (WGS) entry which is preliminary data.</text>
</comment>
<sequence>MTAPGAASLSRPPLSDGTHIDVSGPGITASTRCRLEKEFNISITPVYTGGKEIGYVFGDAPENISQVHLTCNGDARNQKGFVKPASVSLKFIAPENAQSVVENGEAFRKGAEGNIEYRCADESIGDAGSIKPVKDYLLDAVSGDNDPRIVHDPDGLAFYVKQQEDAGKPINVMMLNPNATGIHVTDVIQGLNDTFRQMSGLLCGHNHPENAPATVRKV</sequence>
<dbReference type="AlphaFoldDB" id="A0A5U9SYZ2"/>
<dbReference type="EMBL" id="AAGVJY010000037">
    <property type="protein sequence ID" value="EBS4098481.1"/>
    <property type="molecule type" value="Genomic_DNA"/>
</dbReference>
<accession>A0A5U9SYZ2</accession>
<evidence type="ECO:0000313" key="2">
    <source>
        <dbReference type="EMBL" id="EBS4098481.1"/>
    </source>
</evidence>
<evidence type="ECO:0000256" key="1">
    <source>
        <dbReference type="SAM" id="MobiDB-lite"/>
    </source>
</evidence>
<protein>
    <submittedName>
        <fullName evidence="2">Uncharacterized protein</fullName>
    </submittedName>
</protein>
<name>A0A5U9SYZ2_SALET</name>
<gene>
    <name evidence="2" type="ORF">DPS53_24980</name>
</gene>
<feature type="region of interest" description="Disordered" evidence="1">
    <location>
        <begin position="1"/>
        <end position="26"/>
    </location>
</feature>
<dbReference type="Proteomes" id="UP000839659">
    <property type="component" value="Unassembled WGS sequence"/>
</dbReference>
<organism evidence="2">
    <name type="scientific">Salmonella enterica subsp. enterica serovar Bareilly</name>
    <dbReference type="NCBI Taxonomy" id="58096"/>
    <lineage>
        <taxon>Bacteria</taxon>
        <taxon>Pseudomonadati</taxon>
        <taxon>Pseudomonadota</taxon>
        <taxon>Gammaproteobacteria</taxon>
        <taxon>Enterobacterales</taxon>
        <taxon>Enterobacteriaceae</taxon>
        <taxon>Salmonella</taxon>
    </lineage>
</organism>
<reference evidence="2" key="1">
    <citation type="submission" date="2018-06" db="EMBL/GenBank/DDBJ databases">
        <authorList>
            <person name="Ashton P.M."/>
            <person name="Dallman T."/>
            <person name="Nair S."/>
            <person name="De Pinna E."/>
            <person name="Peters T."/>
            <person name="Grant K."/>
        </authorList>
    </citation>
    <scope>NUCLEOTIDE SEQUENCE [LARGE SCALE GENOMIC DNA]</scope>
    <source>
        <strain evidence="2">374035</strain>
    </source>
</reference>